<evidence type="ECO:0000256" key="2">
    <source>
        <dbReference type="ARBA" id="ARBA00022729"/>
    </source>
</evidence>
<sequence>MSLKKFVLGAVGAAVLAAPLAAPAPALAEDTLYLPKLVYRTGPFAPGGIPTANGASDYWAMINERDGGVNGARVIYEECEFGYNTDRGVECYERTKTNHGGALIYQPYSTGVTYALTDRTRTDKIPLLTMGYGRSDAGVGTAFPWVFPLMTNYWGQATGIFKYISEQEGGIDAMKDKTIALVYLDIAYGKESIPIFRTMSEKFGFTLKEYPVTFPGLEQKATWLQVRRARPDYIVMWGWGAMNQTAIKEAAGIRFPAEKFIGNWWAGAEQDTVPAGDAAIGYKSATFNVAGKEFPVIQEIVKHVYGKGNGAGEENVGQVLYNRSVVTQTFIHAGILAAQEKFGVKAITSEQLRWGMENIKIDDATAAKMGITGMVPNIAPTCEDHIGGGSFFIQQWDGKKWNLVSEPIEPMNDLVVPAMQETADKYLKEKGLEPATCG</sequence>
<keyword evidence="6" id="KW-1185">Reference proteome</keyword>
<evidence type="ECO:0000313" key="6">
    <source>
        <dbReference type="Proteomes" id="UP001161409"/>
    </source>
</evidence>
<dbReference type="Gene3D" id="3.40.50.2300">
    <property type="match status" value="2"/>
</dbReference>
<feature type="signal peptide" evidence="3">
    <location>
        <begin position="1"/>
        <end position="28"/>
    </location>
</feature>
<dbReference type="InterPro" id="IPR028082">
    <property type="entry name" value="Peripla_BP_I"/>
</dbReference>
<comment type="caution">
    <text evidence="5">The sequence shown here is derived from an EMBL/GenBank/DDBJ whole genome shotgun (WGS) entry which is preliminary data.</text>
</comment>
<dbReference type="PANTHER" id="PTHR47235">
    <property type="entry name" value="BLR6548 PROTEIN"/>
    <property type="match status" value="1"/>
</dbReference>
<reference evidence="5" key="1">
    <citation type="journal article" date="2014" name="Int. J. Syst. Evol. Microbiol.">
        <title>Complete genome of a new Firmicutes species belonging to the dominant human colonic microbiota ('Ruminococcus bicirculans') reveals two chromosomes and a selective capacity to utilize plant glucans.</title>
        <authorList>
            <consortium name="NISC Comparative Sequencing Program"/>
            <person name="Wegmann U."/>
            <person name="Louis P."/>
            <person name="Goesmann A."/>
            <person name="Henrissat B."/>
            <person name="Duncan S.H."/>
            <person name="Flint H.J."/>
        </authorList>
    </citation>
    <scope>NUCLEOTIDE SEQUENCE</scope>
    <source>
        <strain evidence="5">NBRC 103408</strain>
    </source>
</reference>
<feature type="chain" id="PRO_5046024408" evidence="3">
    <location>
        <begin position="29"/>
        <end position="438"/>
    </location>
</feature>
<dbReference type="Proteomes" id="UP001161409">
    <property type="component" value="Unassembled WGS sequence"/>
</dbReference>
<dbReference type="SUPFAM" id="SSF53822">
    <property type="entry name" value="Periplasmic binding protein-like I"/>
    <property type="match status" value="1"/>
</dbReference>
<name>A0ABQ5U912_9PROT</name>
<evidence type="ECO:0000313" key="5">
    <source>
        <dbReference type="EMBL" id="GLQ07812.1"/>
    </source>
</evidence>
<dbReference type="InterPro" id="IPR028081">
    <property type="entry name" value="Leu-bd"/>
</dbReference>
<reference evidence="5" key="2">
    <citation type="submission" date="2023-01" db="EMBL/GenBank/DDBJ databases">
        <title>Draft genome sequence of Sneathiella chinensis strain NBRC 103408.</title>
        <authorList>
            <person name="Sun Q."/>
            <person name="Mori K."/>
        </authorList>
    </citation>
    <scope>NUCLEOTIDE SEQUENCE</scope>
    <source>
        <strain evidence="5">NBRC 103408</strain>
    </source>
</reference>
<evidence type="ECO:0000256" key="3">
    <source>
        <dbReference type="SAM" id="SignalP"/>
    </source>
</evidence>
<comment type="similarity">
    <text evidence="1">Belongs to the leucine-binding protein family.</text>
</comment>
<accession>A0ABQ5U912</accession>
<dbReference type="RefSeq" id="WP_169562051.1">
    <property type="nucleotide sequence ID" value="NZ_BSNF01000010.1"/>
</dbReference>
<dbReference type="EMBL" id="BSNF01000010">
    <property type="protein sequence ID" value="GLQ07812.1"/>
    <property type="molecule type" value="Genomic_DNA"/>
</dbReference>
<evidence type="ECO:0000259" key="4">
    <source>
        <dbReference type="Pfam" id="PF13458"/>
    </source>
</evidence>
<keyword evidence="2 3" id="KW-0732">Signal</keyword>
<protein>
    <submittedName>
        <fullName evidence="5">ABC transporter permease</fullName>
    </submittedName>
</protein>
<evidence type="ECO:0000256" key="1">
    <source>
        <dbReference type="ARBA" id="ARBA00010062"/>
    </source>
</evidence>
<proteinExistence type="inferred from homology"/>
<organism evidence="5 6">
    <name type="scientific">Sneathiella chinensis</name>
    <dbReference type="NCBI Taxonomy" id="349750"/>
    <lineage>
        <taxon>Bacteria</taxon>
        <taxon>Pseudomonadati</taxon>
        <taxon>Pseudomonadota</taxon>
        <taxon>Alphaproteobacteria</taxon>
        <taxon>Sneathiellales</taxon>
        <taxon>Sneathiellaceae</taxon>
        <taxon>Sneathiella</taxon>
    </lineage>
</organism>
<dbReference type="CDD" id="cd06334">
    <property type="entry name" value="PBP1_ABC_ligand_binding-like"/>
    <property type="match status" value="1"/>
</dbReference>
<feature type="domain" description="Leucine-binding protein" evidence="4">
    <location>
        <begin position="37"/>
        <end position="398"/>
    </location>
</feature>
<gene>
    <name evidence="5" type="ORF">GCM10007924_30340</name>
</gene>
<dbReference type="PANTHER" id="PTHR47235:SF1">
    <property type="entry name" value="BLR6548 PROTEIN"/>
    <property type="match status" value="1"/>
</dbReference>
<dbReference type="Pfam" id="PF13458">
    <property type="entry name" value="Peripla_BP_6"/>
    <property type="match status" value="1"/>
</dbReference>